<feature type="transmembrane region" description="Helical" evidence="5">
    <location>
        <begin position="30"/>
        <end position="49"/>
    </location>
</feature>
<dbReference type="EnsemblProtists" id="EOD22156">
    <property type="protein sequence ID" value="EOD22156"/>
    <property type="gene ID" value="EMIHUDRAFT_450701"/>
</dbReference>
<comment type="subcellular location">
    <subcellularLocation>
        <location evidence="1">Endomembrane system</location>
    </subcellularLocation>
</comment>
<keyword evidence="2" id="KW-0378">Hydrolase</keyword>
<keyword evidence="5" id="KW-0812">Transmembrane</keyword>
<dbReference type="AlphaFoldDB" id="A0A0D3JF71"/>
<evidence type="ECO:0000256" key="2">
    <source>
        <dbReference type="ARBA" id="ARBA00022801"/>
    </source>
</evidence>
<protein>
    <recommendedName>
        <fullName evidence="6">SAC domain-containing protein</fullName>
    </recommendedName>
</protein>
<feature type="region of interest" description="Disordered" evidence="4">
    <location>
        <begin position="679"/>
        <end position="711"/>
    </location>
</feature>
<dbReference type="GO" id="GO:0043813">
    <property type="term" value="F:phosphatidylinositol-3,5-bisphosphate 5-phosphatase activity"/>
    <property type="evidence" value="ECO:0007669"/>
    <property type="project" value="InterPro"/>
</dbReference>
<evidence type="ECO:0000256" key="3">
    <source>
        <dbReference type="ARBA" id="ARBA00023136"/>
    </source>
</evidence>
<keyword evidence="8" id="KW-1185">Reference proteome</keyword>
<reference evidence="8" key="1">
    <citation type="journal article" date="2013" name="Nature">
        <title>Pan genome of the phytoplankton Emiliania underpins its global distribution.</title>
        <authorList>
            <person name="Read B.A."/>
            <person name="Kegel J."/>
            <person name="Klute M.J."/>
            <person name="Kuo A."/>
            <person name="Lefebvre S.C."/>
            <person name="Maumus F."/>
            <person name="Mayer C."/>
            <person name="Miller J."/>
            <person name="Monier A."/>
            <person name="Salamov A."/>
            <person name="Young J."/>
            <person name="Aguilar M."/>
            <person name="Claverie J.M."/>
            <person name="Frickenhaus S."/>
            <person name="Gonzalez K."/>
            <person name="Herman E.K."/>
            <person name="Lin Y.C."/>
            <person name="Napier J."/>
            <person name="Ogata H."/>
            <person name="Sarno A.F."/>
            <person name="Shmutz J."/>
            <person name="Schroeder D."/>
            <person name="de Vargas C."/>
            <person name="Verret F."/>
            <person name="von Dassow P."/>
            <person name="Valentin K."/>
            <person name="Van de Peer Y."/>
            <person name="Wheeler G."/>
            <person name="Dacks J.B."/>
            <person name="Delwiche C.F."/>
            <person name="Dyhrman S.T."/>
            <person name="Glockner G."/>
            <person name="John U."/>
            <person name="Richards T."/>
            <person name="Worden A.Z."/>
            <person name="Zhang X."/>
            <person name="Grigoriev I.V."/>
            <person name="Allen A.E."/>
            <person name="Bidle K."/>
            <person name="Borodovsky M."/>
            <person name="Bowler C."/>
            <person name="Brownlee C."/>
            <person name="Cock J.M."/>
            <person name="Elias M."/>
            <person name="Gladyshev V.N."/>
            <person name="Groth M."/>
            <person name="Guda C."/>
            <person name="Hadaegh A."/>
            <person name="Iglesias-Rodriguez M.D."/>
            <person name="Jenkins J."/>
            <person name="Jones B.M."/>
            <person name="Lawson T."/>
            <person name="Leese F."/>
            <person name="Lindquist E."/>
            <person name="Lobanov A."/>
            <person name="Lomsadze A."/>
            <person name="Malik S.B."/>
            <person name="Marsh M.E."/>
            <person name="Mackinder L."/>
            <person name="Mock T."/>
            <person name="Mueller-Roeber B."/>
            <person name="Pagarete A."/>
            <person name="Parker M."/>
            <person name="Probert I."/>
            <person name="Quesneville H."/>
            <person name="Raines C."/>
            <person name="Rensing S.A."/>
            <person name="Riano-Pachon D.M."/>
            <person name="Richier S."/>
            <person name="Rokitta S."/>
            <person name="Shiraiwa Y."/>
            <person name="Soanes D.M."/>
            <person name="van der Giezen M."/>
            <person name="Wahlund T.M."/>
            <person name="Williams B."/>
            <person name="Wilson W."/>
            <person name="Wolfe G."/>
            <person name="Wurch L.L."/>
        </authorList>
    </citation>
    <scope>NUCLEOTIDE SEQUENCE</scope>
</reference>
<dbReference type="PANTHER" id="PTHR45738:SF5">
    <property type="entry name" value="POLYPHOSPHOINOSITIDE PHOSPHATASE"/>
    <property type="match status" value="1"/>
</dbReference>
<accession>A0A0D3JF71</accession>
<feature type="compositionally biased region" description="Polar residues" evidence="4">
    <location>
        <begin position="436"/>
        <end position="472"/>
    </location>
</feature>
<keyword evidence="5" id="KW-1133">Transmembrane helix</keyword>
<dbReference type="GeneID" id="17267703"/>
<dbReference type="eggNOG" id="KOG1888">
    <property type="taxonomic scope" value="Eukaryota"/>
</dbReference>
<name>A0A0D3JF71_EMIH1</name>
<dbReference type="InterPro" id="IPR043573">
    <property type="entry name" value="Fig4-like"/>
</dbReference>
<sequence>MMKPRVDRLQVYESPQHLVLLGHRRRTGRWRIAVALLGAVRFLDAYYLLFVTRREPVGILAGHTIFRAEETAMISLRPGGFSTASRVLGVLTQLRLGGRHFSGRWGESWDEGWAERRYRSLFLAMDLTRDFYFSYTYDLSRTLQESAPPLPLRLRMRAPAAFVWSHYLMLPVLPKLRDGSWLVPLVHGFFRQCSLALCGRLITLTLLARRSRLFAGARLLKRGLCAAGHVANEVETEQALHAGRLASFVQLRGSVPLVWGHGEEGRHMIPRPDICVQSIDPSYSYTLRHLEELWGRYGGPLVLFDLVRQAEKRPRETLLGRGLAEAVDALQARLRRERHPQRDGGLRYVPFDFKKESKRKGSDVLAAVERLALHMVLVLEAALEERPASPSHPRKGAGPARAAAGVGAANGGMLVGGGGLGGLLPGGQGGVGGFSFSFTSTMEPSSPRDVQQLEQLARSTSNDSLDSANGSGDASPLARGLAPRAFQTPLPPSGGDAAGRAGATLHELVADADGGARRVPHRQSGVVRTNCIDCLDRTNVAQFCIGRCVLKQQLAALGVSRVEPRFSAGSRGQAAGGQKGSEGGCIRAVGTQLALQYAGSQALHATNSNAAKDFLQSVKRFYRNTFTDVEKQHIIDVFLGVFHALFDDLYAPRGHVSFDRLLSRPFALPFVPKGARLHGSGAGSASGGGDEQHLVSPSGEEAWPDRSSAGDGTAALAAADAALGVPGGRWGAAGYSEGAVELAKVGELPVMLPAGYAYRRYTAPLQAAAVATR</sequence>
<evidence type="ECO:0000313" key="8">
    <source>
        <dbReference type="Proteomes" id="UP000013827"/>
    </source>
</evidence>
<evidence type="ECO:0000259" key="6">
    <source>
        <dbReference type="PROSITE" id="PS50275"/>
    </source>
</evidence>
<dbReference type="RefSeq" id="XP_005774585.1">
    <property type="nucleotide sequence ID" value="XM_005774528.1"/>
</dbReference>
<dbReference type="OMA" id="CFLQKFK"/>
<proteinExistence type="predicted"/>
<evidence type="ECO:0000256" key="1">
    <source>
        <dbReference type="ARBA" id="ARBA00004308"/>
    </source>
</evidence>
<dbReference type="PaxDb" id="2903-EOD22156"/>
<feature type="region of interest" description="Disordered" evidence="4">
    <location>
        <begin position="385"/>
        <end position="404"/>
    </location>
</feature>
<dbReference type="GO" id="GO:0012505">
    <property type="term" value="C:endomembrane system"/>
    <property type="evidence" value="ECO:0007669"/>
    <property type="project" value="UniProtKB-SubCell"/>
</dbReference>
<dbReference type="Pfam" id="PF02383">
    <property type="entry name" value="Syja_N"/>
    <property type="match status" value="1"/>
</dbReference>
<keyword evidence="3 5" id="KW-0472">Membrane</keyword>
<dbReference type="STRING" id="2903.R1EGQ1"/>
<dbReference type="HOGENOM" id="CLU_361874_0_0_1"/>
<feature type="domain" description="SAC" evidence="6">
    <location>
        <begin position="122"/>
        <end position="599"/>
    </location>
</feature>
<feature type="region of interest" description="Disordered" evidence="4">
    <location>
        <begin position="435"/>
        <end position="479"/>
    </location>
</feature>
<dbReference type="KEGG" id="ehx:EMIHUDRAFT_450701"/>
<dbReference type="GO" id="GO:0046856">
    <property type="term" value="P:phosphatidylinositol dephosphorylation"/>
    <property type="evidence" value="ECO:0007669"/>
    <property type="project" value="InterPro"/>
</dbReference>
<feature type="compositionally biased region" description="Gly residues" evidence="4">
    <location>
        <begin position="680"/>
        <end position="689"/>
    </location>
</feature>
<evidence type="ECO:0000313" key="7">
    <source>
        <dbReference type="EnsemblProtists" id="EOD22156"/>
    </source>
</evidence>
<dbReference type="InterPro" id="IPR002013">
    <property type="entry name" value="SAC_dom"/>
</dbReference>
<organism evidence="7 8">
    <name type="scientific">Emiliania huxleyi (strain CCMP1516)</name>
    <dbReference type="NCBI Taxonomy" id="280463"/>
    <lineage>
        <taxon>Eukaryota</taxon>
        <taxon>Haptista</taxon>
        <taxon>Haptophyta</taxon>
        <taxon>Prymnesiophyceae</taxon>
        <taxon>Isochrysidales</taxon>
        <taxon>Noelaerhabdaceae</taxon>
        <taxon>Emiliania</taxon>
    </lineage>
</organism>
<dbReference type="PANTHER" id="PTHR45738">
    <property type="entry name" value="POLYPHOSPHOINOSITIDE PHOSPHATASE"/>
    <property type="match status" value="1"/>
</dbReference>
<evidence type="ECO:0000256" key="5">
    <source>
        <dbReference type="SAM" id="Phobius"/>
    </source>
</evidence>
<dbReference type="PROSITE" id="PS50275">
    <property type="entry name" value="SAC"/>
    <property type="match status" value="1"/>
</dbReference>
<reference evidence="7" key="2">
    <citation type="submission" date="2024-10" db="UniProtKB">
        <authorList>
            <consortium name="EnsemblProtists"/>
        </authorList>
    </citation>
    <scope>IDENTIFICATION</scope>
</reference>
<dbReference type="Proteomes" id="UP000013827">
    <property type="component" value="Unassembled WGS sequence"/>
</dbReference>
<evidence type="ECO:0000256" key="4">
    <source>
        <dbReference type="SAM" id="MobiDB-lite"/>
    </source>
</evidence>